<keyword evidence="2" id="KW-0830">Ubiquinone</keyword>
<dbReference type="RefSeq" id="WP_091403369.1">
    <property type="nucleotide sequence ID" value="NZ_FMCR01000004.1"/>
</dbReference>
<keyword evidence="2" id="KW-0489">Methyltransferase</keyword>
<dbReference type="InterPro" id="IPR029063">
    <property type="entry name" value="SAM-dependent_MTases_sf"/>
</dbReference>
<name>A0A1C4YS81_9ACTN</name>
<accession>A0A1C4YS81</accession>
<gene>
    <name evidence="2" type="ORF">GA0070561_4552</name>
</gene>
<dbReference type="GO" id="GO:0032259">
    <property type="term" value="P:methylation"/>
    <property type="evidence" value="ECO:0007669"/>
    <property type="project" value="UniProtKB-KW"/>
</dbReference>
<reference evidence="2 3" key="1">
    <citation type="submission" date="2016-06" db="EMBL/GenBank/DDBJ databases">
        <authorList>
            <person name="Kjaerup R.B."/>
            <person name="Dalgaard T.S."/>
            <person name="Juul-Madsen H.R."/>
        </authorList>
    </citation>
    <scope>NUCLEOTIDE SEQUENCE [LARGE SCALE GENOMIC DNA]</scope>
    <source>
        <strain evidence="2 3">DSM 44871</strain>
    </source>
</reference>
<dbReference type="CDD" id="cd02440">
    <property type="entry name" value="AdoMet_MTases"/>
    <property type="match status" value="1"/>
</dbReference>
<dbReference type="PANTHER" id="PTHR43591:SF24">
    <property type="entry name" value="2-METHOXY-6-POLYPRENYL-1,4-BENZOQUINOL METHYLASE, MITOCHONDRIAL"/>
    <property type="match status" value="1"/>
</dbReference>
<dbReference type="STRING" id="285676.GA0070561_4552"/>
<keyword evidence="2" id="KW-0808">Transferase</keyword>
<dbReference type="Proteomes" id="UP000198864">
    <property type="component" value="Unassembled WGS sequence"/>
</dbReference>
<organism evidence="2 3">
    <name type="scientific">Micromonospora saelicesensis</name>
    <dbReference type="NCBI Taxonomy" id="285676"/>
    <lineage>
        <taxon>Bacteria</taxon>
        <taxon>Bacillati</taxon>
        <taxon>Actinomycetota</taxon>
        <taxon>Actinomycetes</taxon>
        <taxon>Micromonosporales</taxon>
        <taxon>Micromonosporaceae</taxon>
        <taxon>Micromonospora</taxon>
    </lineage>
</organism>
<dbReference type="InterPro" id="IPR013216">
    <property type="entry name" value="Methyltransf_11"/>
</dbReference>
<feature type="domain" description="Methyltransferase type 11" evidence="1">
    <location>
        <begin position="50"/>
        <end position="144"/>
    </location>
</feature>
<evidence type="ECO:0000313" key="2">
    <source>
        <dbReference type="EMBL" id="SCF23642.1"/>
    </source>
</evidence>
<dbReference type="Pfam" id="PF08241">
    <property type="entry name" value="Methyltransf_11"/>
    <property type="match status" value="1"/>
</dbReference>
<dbReference type="PANTHER" id="PTHR43591">
    <property type="entry name" value="METHYLTRANSFERASE"/>
    <property type="match status" value="1"/>
</dbReference>
<sequence length="274" mass="29371">MTIAPDLIAVKARQQVTWASGDYGAVAALIHPISELLVTAADLSAGARVLDVATGSGNAAIAAARCGCVVTGVDYVPELLERGQARAAAERLPVTFVTGDAERLAYADGSFDAVLSVVGVMFAPDQERAAAELVRVCRPGGTVALASWTPQGFIGDLFRTVGRHVPPPAGLRPPVEWGDEGRVRELLGTAVGELRTVRREFVFRFGTPEEFADFFRVNYGPTLKAFEALPEERRPDLHADLVELARIHNRATDATVRIPAEYLEVVAQRTTDPA</sequence>
<dbReference type="Gene3D" id="3.40.50.150">
    <property type="entry name" value="Vaccinia Virus protein VP39"/>
    <property type="match status" value="1"/>
</dbReference>
<evidence type="ECO:0000259" key="1">
    <source>
        <dbReference type="Pfam" id="PF08241"/>
    </source>
</evidence>
<evidence type="ECO:0000313" key="3">
    <source>
        <dbReference type="Proteomes" id="UP000198864"/>
    </source>
</evidence>
<dbReference type="GO" id="GO:0008757">
    <property type="term" value="F:S-adenosylmethionine-dependent methyltransferase activity"/>
    <property type="evidence" value="ECO:0007669"/>
    <property type="project" value="InterPro"/>
</dbReference>
<dbReference type="AlphaFoldDB" id="A0A1C4YS81"/>
<dbReference type="SUPFAM" id="SSF53335">
    <property type="entry name" value="S-adenosyl-L-methionine-dependent methyltransferases"/>
    <property type="match status" value="1"/>
</dbReference>
<protein>
    <submittedName>
        <fullName evidence="2">Ubiquinone/menaquinone biosynthesis C-methylase UbiE</fullName>
    </submittedName>
</protein>
<dbReference type="EMBL" id="FMCR01000004">
    <property type="protein sequence ID" value="SCF23642.1"/>
    <property type="molecule type" value="Genomic_DNA"/>
</dbReference>
<proteinExistence type="predicted"/>